<protein>
    <submittedName>
        <fullName evidence="2">Uncharacterized protein</fullName>
    </submittedName>
</protein>
<gene>
    <name evidence="2" type="ORF">HLH29_18360</name>
</gene>
<reference evidence="2 3" key="1">
    <citation type="submission" date="2020-04" db="EMBL/GenBank/DDBJ databases">
        <title>Description of novel Gluconacetobacter.</title>
        <authorList>
            <person name="Sombolestani A."/>
        </authorList>
    </citation>
    <scope>NUCLEOTIDE SEQUENCE [LARGE SCALE GENOMIC DNA]</scope>
    <source>
        <strain evidence="2 3">LMG 27725</strain>
    </source>
</reference>
<keyword evidence="1" id="KW-0812">Transmembrane</keyword>
<sequence>MADLAYGTCSQTWAWILVRATGTSVAITFLFFVALAGFARPETLAIRSAPLVLAENGR</sequence>
<name>A0A7W4JGZ8_9PROT</name>
<dbReference type="AlphaFoldDB" id="A0A7W4JGZ8"/>
<dbReference type="RefSeq" id="WP_182968814.1">
    <property type="nucleotide sequence ID" value="NZ_BAABGC010000021.1"/>
</dbReference>
<dbReference type="Proteomes" id="UP000525623">
    <property type="component" value="Unassembled WGS sequence"/>
</dbReference>
<keyword evidence="3" id="KW-1185">Reference proteome</keyword>
<keyword evidence="1" id="KW-0472">Membrane</keyword>
<accession>A0A7W4JGZ8</accession>
<proteinExistence type="predicted"/>
<dbReference type="EMBL" id="JABEQL010000041">
    <property type="protein sequence ID" value="MBB2181087.1"/>
    <property type="molecule type" value="Genomic_DNA"/>
</dbReference>
<evidence type="ECO:0000313" key="2">
    <source>
        <dbReference type="EMBL" id="MBB2181087.1"/>
    </source>
</evidence>
<feature type="transmembrane region" description="Helical" evidence="1">
    <location>
        <begin position="12"/>
        <end position="38"/>
    </location>
</feature>
<organism evidence="2 3">
    <name type="scientific">Gluconacetobacter tumulicola</name>
    <dbReference type="NCBI Taxonomy" id="1017177"/>
    <lineage>
        <taxon>Bacteria</taxon>
        <taxon>Pseudomonadati</taxon>
        <taxon>Pseudomonadota</taxon>
        <taxon>Alphaproteobacteria</taxon>
        <taxon>Acetobacterales</taxon>
        <taxon>Acetobacteraceae</taxon>
        <taxon>Gluconacetobacter</taxon>
    </lineage>
</organism>
<evidence type="ECO:0000313" key="3">
    <source>
        <dbReference type="Proteomes" id="UP000525623"/>
    </source>
</evidence>
<keyword evidence="1" id="KW-1133">Transmembrane helix</keyword>
<comment type="caution">
    <text evidence="2">The sequence shown here is derived from an EMBL/GenBank/DDBJ whole genome shotgun (WGS) entry which is preliminary data.</text>
</comment>
<evidence type="ECO:0000256" key="1">
    <source>
        <dbReference type="SAM" id="Phobius"/>
    </source>
</evidence>